<organism evidence="2 3">
    <name type="scientific">Shinella curvata</name>
    <dbReference type="NCBI Taxonomy" id="1817964"/>
    <lineage>
        <taxon>Bacteria</taxon>
        <taxon>Pseudomonadati</taxon>
        <taxon>Pseudomonadota</taxon>
        <taxon>Alphaproteobacteria</taxon>
        <taxon>Hyphomicrobiales</taxon>
        <taxon>Rhizobiaceae</taxon>
        <taxon>Shinella</taxon>
    </lineage>
</organism>
<sequence>MPADMSPLSLSAEAKRAGSPALPATPMETINTMVHYYRGELGRMAGWRDRIDRTSNWAITVVAALLSVSLSTPTSHHGVLLFAMLLVSLLLMIEARRYRFFDVYRARVRQLERFYFAEILNPRAALDLDWAAPIAKSLRKPEFLISYRDATCRRLRRNYCWLYLILLLAWALKISSSMMQKPATAGRDMTLAVEHVVANAALGPVPGMVVIGLIAVFYAVIAYFSLKVDMSDTELAHGSVHV</sequence>
<keyword evidence="1" id="KW-0812">Transmembrane</keyword>
<evidence type="ECO:0000313" key="3">
    <source>
        <dbReference type="Proteomes" id="UP001177080"/>
    </source>
</evidence>
<comment type="caution">
    <text evidence="2">The sequence shown here is derived from an EMBL/GenBank/DDBJ whole genome shotgun (WGS) entry which is preliminary data.</text>
</comment>
<evidence type="ECO:0000256" key="1">
    <source>
        <dbReference type="SAM" id="Phobius"/>
    </source>
</evidence>
<evidence type="ECO:0000313" key="2">
    <source>
        <dbReference type="EMBL" id="MDO6119921.1"/>
    </source>
</evidence>
<dbReference type="InterPro" id="IPR014470">
    <property type="entry name" value="UCP01500"/>
</dbReference>
<keyword evidence="1" id="KW-1133">Transmembrane helix</keyword>
<accession>A0ABT8X869</accession>
<name>A0ABT8X869_9HYPH</name>
<feature type="transmembrane region" description="Helical" evidence="1">
    <location>
        <begin position="196"/>
        <end position="221"/>
    </location>
</feature>
<dbReference type="Proteomes" id="UP001177080">
    <property type="component" value="Unassembled WGS sequence"/>
</dbReference>
<dbReference type="Pfam" id="PF10028">
    <property type="entry name" value="DUF2270"/>
    <property type="match status" value="1"/>
</dbReference>
<dbReference type="PIRSF" id="PIRSF015000">
    <property type="entry name" value="UCP01500"/>
    <property type="match status" value="1"/>
</dbReference>
<dbReference type="RefSeq" id="WP_244759172.1">
    <property type="nucleotide sequence ID" value="NZ_JALJCJ010000001.1"/>
</dbReference>
<feature type="transmembrane region" description="Helical" evidence="1">
    <location>
        <begin position="78"/>
        <end position="95"/>
    </location>
</feature>
<protein>
    <submittedName>
        <fullName evidence="2">DUF2270 domain-containing protein</fullName>
    </submittedName>
</protein>
<proteinExistence type="predicted"/>
<keyword evidence="3" id="KW-1185">Reference proteome</keyword>
<feature type="transmembrane region" description="Helical" evidence="1">
    <location>
        <begin position="158"/>
        <end position="176"/>
    </location>
</feature>
<gene>
    <name evidence="2" type="ORF">GB928_001855</name>
</gene>
<keyword evidence="1" id="KW-0472">Membrane</keyword>
<dbReference type="EMBL" id="WHSC02000001">
    <property type="protein sequence ID" value="MDO6119921.1"/>
    <property type="molecule type" value="Genomic_DNA"/>
</dbReference>
<reference evidence="2" key="1">
    <citation type="submission" date="2022-04" db="EMBL/GenBank/DDBJ databases">
        <title>Shinella lacus sp. nov., a novel member of the genus Shinella from water.</title>
        <authorList>
            <person name="Deng Y."/>
        </authorList>
    </citation>
    <scope>NUCLEOTIDE SEQUENCE</scope>
    <source>
        <strain evidence="2">JCM 31239</strain>
    </source>
</reference>